<gene>
    <name evidence="2" type="ORF">BC793_108191</name>
</gene>
<proteinExistence type="predicted"/>
<dbReference type="RefSeq" id="WP_109594337.1">
    <property type="nucleotide sequence ID" value="NZ_BONA01000049.1"/>
</dbReference>
<evidence type="ECO:0000256" key="1">
    <source>
        <dbReference type="SAM" id="Phobius"/>
    </source>
</evidence>
<organism evidence="2 3">
    <name type="scientific">Actinoplanes xinjiangensis</name>
    <dbReference type="NCBI Taxonomy" id="512350"/>
    <lineage>
        <taxon>Bacteria</taxon>
        <taxon>Bacillati</taxon>
        <taxon>Actinomycetota</taxon>
        <taxon>Actinomycetes</taxon>
        <taxon>Micromonosporales</taxon>
        <taxon>Micromonosporaceae</taxon>
        <taxon>Actinoplanes</taxon>
    </lineage>
</organism>
<protein>
    <submittedName>
        <fullName evidence="2">Uncharacterized protein</fullName>
    </submittedName>
</protein>
<keyword evidence="1" id="KW-1133">Transmembrane helix</keyword>
<keyword evidence="1" id="KW-0812">Transmembrane</keyword>
<feature type="transmembrane region" description="Helical" evidence="1">
    <location>
        <begin position="41"/>
        <end position="68"/>
    </location>
</feature>
<reference evidence="2 3" key="1">
    <citation type="submission" date="2018-05" db="EMBL/GenBank/DDBJ databases">
        <title>Genomic Encyclopedia of Archaeal and Bacterial Type Strains, Phase II (KMG-II): from individual species to whole genera.</title>
        <authorList>
            <person name="Goeker M."/>
        </authorList>
    </citation>
    <scope>NUCLEOTIDE SEQUENCE [LARGE SCALE GENOMIC DNA]</scope>
    <source>
        <strain evidence="2 3">DSM 45184</strain>
    </source>
</reference>
<keyword evidence="3" id="KW-1185">Reference proteome</keyword>
<keyword evidence="1" id="KW-0472">Membrane</keyword>
<dbReference type="EMBL" id="QGGR01000008">
    <property type="protein sequence ID" value="PWK47076.1"/>
    <property type="molecule type" value="Genomic_DNA"/>
</dbReference>
<dbReference type="Proteomes" id="UP000245697">
    <property type="component" value="Unassembled WGS sequence"/>
</dbReference>
<comment type="caution">
    <text evidence="2">The sequence shown here is derived from an EMBL/GenBank/DDBJ whole genome shotgun (WGS) entry which is preliminary data.</text>
</comment>
<evidence type="ECO:0000313" key="2">
    <source>
        <dbReference type="EMBL" id="PWK47076.1"/>
    </source>
</evidence>
<sequence>MSTSDVTFGIQAGGLLYLIMAGACLLLALQLLRRAVAPIGALVQAAAALAAMGLAVGAALVLIAAALVGGS</sequence>
<accession>A0A316FH96</accession>
<dbReference type="AlphaFoldDB" id="A0A316FH96"/>
<evidence type="ECO:0000313" key="3">
    <source>
        <dbReference type="Proteomes" id="UP000245697"/>
    </source>
</evidence>
<name>A0A316FH96_9ACTN</name>
<feature type="transmembrane region" description="Helical" evidence="1">
    <location>
        <begin position="6"/>
        <end position="29"/>
    </location>
</feature>